<reference evidence="4" key="1">
    <citation type="submission" date="2016-10" db="EMBL/GenBank/DDBJ databases">
        <authorList>
            <person name="Varghese N."/>
            <person name="Submissions S."/>
        </authorList>
    </citation>
    <scope>NUCLEOTIDE SEQUENCE [LARGE SCALE GENOMIC DNA]</scope>
    <source>
        <strain evidence="4">DSM 26471</strain>
    </source>
</reference>
<dbReference type="InterPro" id="IPR012480">
    <property type="entry name" value="Hepar_II_III_C"/>
</dbReference>
<organism evidence="3 4">
    <name type="scientific">Celeribacter neptunius</name>
    <dbReference type="NCBI Taxonomy" id="588602"/>
    <lineage>
        <taxon>Bacteria</taxon>
        <taxon>Pseudomonadati</taxon>
        <taxon>Pseudomonadota</taxon>
        <taxon>Alphaproteobacteria</taxon>
        <taxon>Rhodobacterales</taxon>
        <taxon>Roseobacteraceae</taxon>
        <taxon>Celeribacter</taxon>
    </lineage>
</organism>
<dbReference type="GO" id="GO:0016829">
    <property type="term" value="F:lyase activity"/>
    <property type="evidence" value="ECO:0007669"/>
    <property type="project" value="InterPro"/>
</dbReference>
<feature type="domain" description="Heparinase II/III-like C-terminal" evidence="2">
    <location>
        <begin position="300"/>
        <end position="559"/>
    </location>
</feature>
<name>A0A1I3S0X7_9RHOB</name>
<evidence type="ECO:0000313" key="4">
    <source>
        <dbReference type="Proteomes" id="UP000199630"/>
    </source>
</evidence>
<evidence type="ECO:0000256" key="1">
    <source>
        <dbReference type="ARBA" id="ARBA00004196"/>
    </source>
</evidence>
<dbReference type="GO" id="GO:0030313">
    <property type="term" value="C:cell envelope"/>
    <property type="evidence" value="ECO:0007669"/>
    <property type="project" value="UniProtKB-SubCell"/>
</dbReference>
<gene>
    <name evidence="3" type="ORF">SAMN04487991_2252</name>
</gene>
<evidence type="ECO:0000313" key="3">
    <source>
        <dbReference type="EMBL" id="SFJ51197.1"/>
    </source>
</evidence>
<dbReference type="InterPro" id="IPR008929">
    <property type="entry name" value="Chondroitin_lyas"/>
</dbReference>
<dbReference type="EMBL" id="FORH01000004">
    <property type="protein sequence ID" value="SFJ51197.1"/>
    <property type="molecule type" value="Genomic_DNA"/>
</dbReference>
<dbReference type="OrthoDB" id="9787373at2"/>
<protein>
    <submittedName>
        <fullName evidence="3">Uncharacterized conserved protein, heparinase superfamily</fullName>
    </submittedName>
</protein>
<keyword evidence="4" id="KW-1185">Reference proteome</keyword>
<dbReference type="Proteomes" id="UP000199630">
    <property type="component" value="Unassembled WGS sequence"/>
</dbReference>
<accession>A0A1I3S0X7</accession>
<dbReference type="AlphaFoldDB" id="A0A1I3S0X7"/>
<dbReference type="STRING" id="588602.SAMN04487991_2252"/>
<dbReference type="Gene3D" id="2.70.98.70">
    <property type="match status" value="1"/>
</dbReference>
<dbReference type="Gene3D" id="1.50.10.100">
    <property type="entry name" value="Chondroitin AC/alginate lyase"/>
    <property type="match status" value="1"/>
</dbReference>
<proteinExistence type="predicted"/>
<dbReference type="Pfam" id="PF07940">
    <property type="entry name" value="Hepar_II_III_C"/>
    <property type="match status" value="1"/>
</dbReference>
<sequence>MSQSEDWRVRNIRRMNRYHAWRAARAKPAMGFVSQPEPKSIGSFARGRQLIGGNFLFAGYLVEAPNTSIWDLEAPASGFVEEIHGFAWLDDLAAVGDFNARHRAQDWIKLWMERYARGTGPGWTPDLTGRRLIRWIHHALFFLSGQESEVSNAFYRTLGQQTIFLSRRWQTASPGLPRFEALTGLIYAGLSLVGMEEHVAPAVKALAHECAAEIDEEGGIPTRNPEELLEVFTLLTWAAAALSEAGKIADTAHLEAIERIAPTLRALRHSDGGLARFHGGGRGAEGRLDHALASSGNKTPPGQALHMGFLRLSAGRSSIIVDAAPPPRQEASYNAHASTLAFELTSGRRPLIVNCGAGSSFGADWRRAGRATPSHSTLGIEGFSSSRLGPKKMIGGHLRELLVDVPDDVRLELRAGDDGGGFVAGHNGYTPTHGLTHIRQIELSKDGRGIAGEDTLATITAEDERQFDRMMDRLKLQGIPFQVRFHLHPDVDAELDMGGTAVSLALKSGEIWVFRHDGRAKLSLERSVYLEKNRLKPRAAKQVVLSAAAMDYATRVRWTLAKAQETPTTLRDLEMDNETLS</sequence>
<comment type="subcellular location">
    <subcellularLocation>
        <location evidence="1">Cell envelope</location>
    </subcellularLocation>
</comment>
<evidence type="ECO:0000259" key="2">
    <source>
        <dbReference type="Pfam" id="PF07940"/>
    </source>
</evidence>